<sequence>MENVVAGLSTIDYVIFGIYALVVIGIGLFASRKNTKSAEGYFLAGKSIPWWAVGASLIAANISAEQFIGMSGSGYAIGFGIAAYEFMAAVTLILVGKYFLPIFIEKGIYTIPEFVEKRFNKTLKTILAVFWICLYIFVNLSSVLYLGGLALETILGIPMMYTILGLAAFALIYSVYGGLSAVVWTDVIQVAVLVIGGFATSYLALKLIGGDAGAFAGLSTLIDEVPDHFTMVLDQSNPQFSNLPGIAVLIGGMWVANLYYWGFNQYIIQRTFAAKSVDEAQKGLAFAAFLKCITPIIVVIPGIAAYYITVHNPALLDQLKGMYGDLVANNIPTATQTDRAYPWVAQLLPVGIKGLVFAALSAAIVSSLASMLNSTATIFTMDIFKEYVKKDASDLTLVTVGRLTAICALVIAIFIAPLLSSLGQAFQYIQEYTGVVSPGILAVFVCGLFFKKANSTGAVVGVLSSIVIALLLKFLPINMPFMDQMLYTLVLTIAVIVFVSLSTNENDDDEKAIITTAKTFKTSGGFAIASYAILLIVAVIYAAFWNPQLGFAF</sequence>
<keyword evidence="5 7" id="KW-0472">Membrane</keyword>
<comment type="subcellular location">
    <subcellularLocation>
        <location evidence="1">Membrane</location>
        <topology evidence="1">Multi-pass membrane protein</topology>
    </subcellularLocation>
</comment>
<evidence type="ECO:0000256" key="5">
    <source>
        <dbReference type="ARBA" id="ARBA00023136"/>
    </source>
</evidence>
<dbReference type="NCBIfam" id="TIGR00813">
    <property type="entry name" value="sss"/>
    <property type="match status" value="1"/>
</dbReference>
<evidence type="ECO:0000256" key="2">
    <source>
        <dbReference type="ARBA" id="ARBA00006434"/>
    </source>
</evidence>
<keyword evidence="4 7" id="KW-1133">Transmembrane helix</keyword>
<dbReference type="RefSeq" id="WP_219937675.1">
    <property type="nucleotide sequence ID" value="NZ_JAGFNY010000018.1"/>
</dbReference>
<feature type="transmembrane region" description="Helical" evidence="7">
    <location>
        <begin position="183"/>
        <end position="205"/>
    </location>
</feature>
<feature type="transmembrane region" description="Helical" evidence="7">
    <location>
        <begin position="75"/>
        <end position="100"/>
    </location>
</feature>
<dbReference type="PANTHER" id="PTHR11819">
    <property type="entry name" value="SOLUTE CARRIER FAMILY 5"/>
    <property type="match status" value="1"/>
</dbReference>
<dbReference type="EMBL" id="JAGFNY010000018">
    <property type="protein sequence ID" value="MBW7570452.1"/>
    <property type="molecule type" value="Genomic_DNA"/>
</dbReference>
<feature type="transmembrane region" description="Helical" evidence="7">
    <location>
        <begin position="400"/>
        <end position="420"/>
    </location>
</feature>
<protein>
    <submittedName>
        <fullName evidence="8">Sodium/sugar symporter</fullName>
    </submittedName>
</protein>
<accession>A0ABS7DH55</accession>
<dbReference type="Gene3D" id="1.20.1730.10">
    <property type="entry name" value="Sodium/glucose cotransporter"/>
    <property type="match status" value="1"/>
</dbReference>
<keyword evidence="9" id="KW-1185">Reference proteome</keyword>
<dbReference type="InterPro" id="IPR001734">
    <property type="entry name" value="Na/solute_symporter"/>
</dbReference>
<evidence type="ECO:0000256" key="1">
    <source>
        <dbReference type="ARBA" id="ARBA00004141"/>
    </source>
</evidence>
<feature type="transmembrane region" description="Helical" evidence="7">
    <location>
        <begin position="154"/>
        <end position="176"/>
    </location>
</feature>
<feature type="transmembrane region" description="Helical" evidence="7">
    <location>
        <begin position="355"/>
        <end position="379"/>
    </location>
</feature>
<comment type="caution">
    <text evidence="8">The sequence shown here is derived from an EMBL/GenBank/DDBJ whole genome shotgun (WGS) entry which is preliminary data.</text>
</comment>
<evidence type="ECO:0000256" key="3">
    <source>
        <dbReference type="ARBA" id="ARBA00022692"/>
    </source>
</evidence>
<evidence type="ECO:0000256" key="4">
    <source>
        <dbReference type="ARBA" id="ARBA00022989"/>
    </source>
</evidence>
<dbReference type="CDD" id="cd10325">
    <property type="entry name" value="SLC5sbd_vSGLT"/>
    <property type="match status" value="1"/>
</dbReference>
<gene>
    <name evidence="8" type="ORF">J5V48_06025</name>
</gene>
<feature type="transmembrane region" description="Helical" evidence="7">
    <location>
        <begin position="432"/>
        <end position="450"/>
    </location>
</feature>
<feature type="transmembrane region" description="Helical" evidence="7">
    <location>
        <begin position="524"/>
        <end position="544"/>
    </location>
</feature>
<comment type="similarity">
    <text evidence="2 6">Belongs to the sodium:solute symporter (SSF) (TC 2.A.21) family.</text>
</comment>
<feature type="transmembrane region" description="Helical" evidence="7">
    <location>
        <begin position="126"/>
        <end position="148"/>
    </location>
</feature>
<dbReference type="Proteomes" id="UP000731465">
    <property type="component" value="Unassembled WGS sequence"/>
</dbReference>
<reference evidence="8 9" key="1">
    <citation type="submission" date="2021-03" db="EMBL/GenBank/DDBJ databases">
        <title>Succinivibrio sp. nov. isolated from feces of cow.</title>
        <authorList>
            <person name="Choi J.-Y."/>
        </authorList>
    </citation>
    <scope>NUCLEOTIDE SEQUENCE [LARGE SCALE GENOMIC DNA]</scope>
    <source>
        <strain evidence="8 9">AGMB01872</strain>
    </source>
</reference>
<feature type="transmembrane region" description="Helical" evidence="7">
    <location>
        <begin position="41"/>
        <end position="63"/>
    </location>
</feature>
<name>A0ABS7DH55_9GAMM</name>
<evidence type="ECO:0000313" key="9">
    <source>
        <dbReference type="Proteomes" id="UP000731465"/>
    </source>
</evidence>
<evidence type="ECO:0000256" key="6">
    <source>
        <dbReference type="RuleBase" id="RU362091"/>
    </source>
</evidence>
<organism evidence="8 9">
    <name type="scientific">Succinivibrio faecicola</name>
    <dbReference type="NCBI Taxonomy" id="2820300"/>
    <lineage>
        <taxon>Bacteria</taxon>
        <taxon>Pseudomonadati</taxon>
        <taxon>Pseudomonadota</taxon>
        <taxon>Gammaproteobacteria</taxon>
        <taxon>Aeromonadales</taxon>
        <taxon>Succinivibrionaceae</taxon>
        <taxon>Succinivibrio</taxon>
    </lineage>
</organism>
<keyword evidence="3 7" id="KW-0812">Transmembrane</keyword>
<feature type="transmembrane region" description="Helical" evidence="7">
    <location>
        <begin position="457"/>
        <end position="479"/>
    </location>
</feature>
<dbReference type="Pfam" id="PF00474">
    <property type="entry name" value="SSF"/>
    <property type="match status" value="1"/>
</dbReference>
<dbReference type="PROSITE" id="PS50283">
    <property type="entry name" value="NA_SOLUT_SYMP_3"/>
    <property type="match status" value="1"/>
</dbReference>
<proteinExistence type="inferred from homology"/>
<feature type="transmembrane region" description="Helical" evidence="7">
    <location>
        <begin position="6"/>
        <end position="29"/>
    </location>
</feature>
<feature type="transmembrane region" description="Helical" evidence="7">
    <location>
        <begin position="485"/>
        <end position="503"/>
    </location>
</feature>
<evidence type="ECO:0000313" key="8">
    <source>
        <dbReference type="EMBL" id="MBW7570452.1"/>
    </source>
</evidence>
<dbReference type="InterPro" id="IPR038377">
    <property type="entry name" value="Na/Glc_symporter_sf"/>
</dbReference>
<feature type="transmembrane region" description="Helical" evidence="7">
    <location>
        <begin position="284"/>
        <end position="308"/>
    </location>
</feature>
<feature type="transmembrane region" description="Helical" evidence="7">
    <location>
        <begin position="243"/>
        <end position="263"/>
    </location>
</feature>
<evidence type="ECO:0000256" key="7">
    <source>
        <dbReference type="SAM" id="Phobius"/>
    </source>
</evidence>
<dbReference type="PANTHER" id="PTHR11819:SF195">
    <property type="entry name" value="SODIUM_GLUCOSE COTRANSPORTER 4"/>
    <property type="match status" value="1"/>
</dbReference>